<gene>
    <name evidence="1" type="ORF">OLC1_LOCUS7215</name>
</gene>
<protein>
    <submittedName>
        <fullName evidence="1">OLC1v1032623C1</fullName>
    </submittedName>
</protein>
<dbReference type="EMBL" id="OX459119">
    <property type="protein sequence ID" value="CAI9096466.1"/>
    <property type="molecule type" value="Genomic_DNA"/>
</dbReference>
<proteinExistence type="predicted"/>
<accession>A0AAV1CM57</accession>
<sequence>MWRGEDYEFQAVGDKEAPDYGDGSSAITVKVHHGGGFARRNGYFGPHKIYFRDMSMKEYSGMRRLIGDRDLVDLIRLFSTDNPIVVLYSIGIHEPDTLPLDKPKPGEENPIAAEDRLEESNGDESDQVNEALINFVVEYVRASGWSTLQKPTEFVPYKLGDRVIDDSEDDCGSCSEGGLIHDSDDEGPRGKKYREFKLHLEMHNPSFELNQKFSSK</sequence>
<keyword evidence="2" id="KW-1185">Reference proteome</keyword>
<dbReference type="AlphaFoldDB" id="A0AAV1CM57"/>
<name>A0AAV1CM57_OLDCO</name>
<reference evidence="1" key="1">
    <citation type="submission" date="2023-03" db="EMBL/GenBank/DDBJ databases">
        <authorList>
            <person name="Julca I."/>
        </authorList>
    </citation>
    <scope>NUCLEOTIDE SEQUENCE</scope>
</reference>
<evidence type="ECO:0000313" key="2">
    <source>
        <dbReference type="Proteomes" id="UP001161247"/>
    </source>
</evidence>
<evidence type="ECO:0000313" key="1">
    <source>
        <dbReference type="EMBL" id="CAI9096466.1"/>
    </source>
</evidence>
<organism evidence="1 2">
    <name type="scientific">Oldenlandia corymbosa var. corymbosa</name>
    <dbReference type="NCBI Taxonomy" id="529605"/>
    <lineage>
        <taxon>Eukaryota</taxon>
        <taxon>Viridiplantae</taxon>
        <taxon>Streptophyta</taxon>
        <taxon>Embryophyta</taxon>
        <taxon>Tracheophyta</taxon>
        <taxon>Spermatophyta</taxon>
        <taxon>Magnoliopsida</taxon>
        <taxon>eudicotyledons</taxon>
        <taxon>Gunneridae</taxon>
        <taxon>Pentapetalae</taxon>
        <taxon>asterids</taxon>
        <taxon>lamiids</taxon>
        <taxon>Gentianales</taxon>
        <taxon>Rubiaceae</taxon>
        <taxon>Rubioideae</taxon>
        <taxon>Spermacoceae</taxon>
        <taxon>Hedyotis-Oldenlandia complex</taxon>
        <taxon>Oldenlandia</taxon>
    </lineage>
</organism>
<dbReference type="Proteomes" id="UP001161247">
    <property type="component" value="Chromosome 2"/>
</dbReference>